<gene>
    <name evidence="2" type="ORF">PENNAL_c0024G03995</name>
</gene>
<proteinExistence type="predicted"/>
<accession>A0A1V6YD42</accession>
<reference evidence="3" key="1">
    <citation type="journal article" date="2017" name="Nat. Microbiol.">
        <title>Global analysis of biosynthetic gene clusters reveals vast potential of secondary metabolite production in Penicillium species.</title>
        <authorList>
            <person name="Nielsen J.C."/>
            <person name="Grijseels S."/>
            <person name="Prigent S."/>
            <person name="Ji B."/>
            <person name="Dainat J."/>
            <person name="Nielsen K.F."/>
            <person name="Frisvad J.C."/>
            <person name="Workman M."/>
            <person name="Nielsen J."/>
        </authorList>
    </citation>
    <scope>NUCLEOTIDE SEQUENCE [LARGE SCALE GENOMIC DNA]</scope>
    <source>
        <strain evidence="3">IBT 13039</strain>
    </source>
</reference>
<dbReference type="AlphaFoldDB" id="A0A1V6YD42"/>
<keyword evidence="3" id="KW-1185">Reference proteome</keyword>
<organism evidence="2 3">
    <name type="scientific">Penicillium nalgiovense</name>
    <dbReference type="NCBI Taxonomy" id="60175"/>
    <lineage>
        <taxon>Eukaryota</taxon>
        <taxon>Fungi</taxon>
        <taxon>Dikarya</taxon>
        <taxon>Ascomycota</taxon>
        <taxon>Pezizomycotina</taxon>
        <taxon>Eurotiomycetes</taxon>
        <taxon>Eurotiomycetidae</taxon>
        <taxon>Eurotiales</taxon>
        <taxon>Aspergillaceae</taxon>
        <taxon>Penicillium</taxon>
    </lineage>
</organism>
<evidence type="ECO:0000256" key="1">
    <source>
        <dbReference type="SAM" id="MobiDB-lite"/>
    </source>
</evidence>
<sequence>MALLVSNDDKLEEHNCTPWSPREDGRISIMKFTAPRAIADLEAAMAGIPDCSTFLARWRRRWSRLRLRLLRRIDEEEAEDQEFESELWEQII</sequence>
<name>A0A1V6YD42_PENNA</name>
<dbReference type="Proteomes" id="UP000191691">
    <property type="component" value="Unassembled WGS sequence"/>
</dbReference>
<feature type="compositionally biased region" description="Basic and acidic residues" evidence="1">
    <location>
        <begin position="7"/>
        <end position="20"/>
    </location>
</feature>
<feature type="region of interest" description="Disordered" evidence="1">
    <location>
        <begin position="1"/>
        <end position="20"/>
    </location>
</feature>
<dbReference type="EMBL" id="MOOB01000024">
    <property type="protein sequence ID" value="OQE85233.1"/>
    <property type="molecule type" value="Genomic_DNA"/>
</dbReference>
<evidence type="ECO:0000313" key="3">
    <source>
        <dbReference type="Proteomes" id="UP000191691"/>
    </source>
</evidence>
<evidence type="ECO:0000313" key="2">
    <source>
        <dbReference type="EMBL" id="OQE85233.1"/>
    </source>
</evidence>
<protein>
    <submittedName>
        <fullName evidence="2">Uncharacterized protein</fullName>
    </submittedName>
</protein>
<comment type="caution">
    <text evidence="2">The sequence shown here is derived from an EMBL/GenBank/DDBJ whole genome shotgun (WGS) entry which is preliminary data.</text>
</comment>